<gene>
    <name evidence="2" type="ORF">LCGC14_2133860</name>
</gene>
<feature type="transmembrane region" description="Helical" evidence="1">
    <location>
        <begin position="7"/>
        <end position="26"/>
    </location>
</feature>
<evidence type="ECO:0000256" key="1">
    <source>
        <dbReference type="SAM" id="Phobius"/>
    </source>
</evidence>
<protein>
    <submittedName>
        <fullName evidence="2">Uncharacterized protein</fullName>
    </submittedName>
</protein>
<organism evidence="2">
    <name type="scientific">marine sediment metagenome</name>
    <dbReference type="NCBI Taxonomy" id="412755"/>
    <lineage>
        <taxon>unclassified sequences</taxon>
        <taxon>metagenomes</taxon>
        <taxon>ecological metagenomes</taxon>
    </lineage>
</organism>
<dbReference type="AlphaFoldDB" id="A0A0F9E0K2"/>
<keyword evidence="1" id="KW-0812">Transmembrane</keyword>
<proteinExistence type="predicted"/>
<sequence length="53" mass="6004">MKDEQSVINVSQGLSFGSALAIAVSYNTWHHLGWAILHGIFGWLYVIYYALVY</sequence>
<keyword evidence="1" id="KW-0472">Membrane</keyword>
<keyword evidence="1" id="KW-1133">Transmembrane helix</keyword>
<evidence type="ECO:0000313" key="2">
    <source>
        <dbReference type="EMBL" id="KKL67553.1"/>
    </source>
</evidence>
<feature type="transmembrane region" description="Helical" evidence="1">
    <location>
        <begin position="32"/>
        <end position="51"/>
    </location>
</feature>
<dbReference type="EMBL" id="LAZR01026823">
    <property type="protein sequence ID" value="KKL67553.1"/>
    <property type="molecule type" value="Genomic_DNA"/>
</dbReference>
<name>A0A0F9E0K2_9ZZZZ</name>
<comment type="caution">
    <text evidence="2">The sequence shown here is derived from an EMBL/GenBank/DDBJ whole genome shotgun (WGS) entry which is preliminary data.</text>
</comment>
<reference evidence="2" key="1">
    <citation type="journal article" date="2015" name="Nature">
        <title>Complex archaea that bridge the gap between prokaryotes and eukaryotes.</title>
        <authorList>
            <person name="Spang A."/>
            <person name="Saw J.H."/>
            <person name="Jorgensen S.L."/>
            <person name="Zaremba-Niedzwiedzka K."/>
            <person name="Martijn J."/>
            <person name="Lind A.E."/>
            <person name="van Eijk R."/>
            <person name="Schleper C."/>
            <person name="Guy L."/>
            <person name="Ettema T.J."/>
        </authorList>
    </citation>
    <scope>NUCLEOTIDE SEQUENCE</scope>
</reference>
<accession>A0A0F9E0K2</accession>